<gene>
    <name evidence="1" type="ORF">H5410_048443</name>
</gene>
<dbReference type="EMBL" id="JACXVP010000009">
    <property type="protein sequence ID" value="KAG5588009.1"/>
    <property type="molecule type" value="Genomic_DNA"/>
</dbReference>
<dbReference type="AlphaFoldDB" id="A0A9J5XI36"/>
<name>A0A9J5XI36_SOLCO</name>
<accession>A0A9J5XI36</accession>
<comment type="caution">
    <text evidence="1">The sequence shown here is derived from an EMBL/GenBank/DDBJ whole genome shotgun (WGS) entry which is preliminary data.</text>
</comment>
<sequence length="84" mass="9641">MYPVHNAMYPAMWNVSNLMYPVHNAMYPANIIFKGFLAGPTHILKPYKSTDSFKSAKSPFLKWAPKILVQPYQITGWVRPAQQT</sequence>
<evidence type="ECO:0000313" key="1">
    <source>
        <dbReference type="EMBL" id="KAG5588009.1"/>
    </source>
</evidence>
<organism evidence="1 2">
    <name type="scientific">Solanum commersonii</name>
    <name type="common">Commerson's wild potato</name>
    <name type="synonym">Commerson's nightshade</name>
    <dbReference type="NCBI Taxonomy" id="4109"/>
    <lineage>
        <taxon>Eukaryota</taxon>
        <taxon>Viridiplantae</taxon>
        <taxon>Streptophyta</taxon>
        <taxon>Embryophyta</taxon>
        <taxon>Tracheophyta</taxon>
        <taxon>Spermatophyta</taxon>
        <taxon>Magnoliopsida</taxon>
        <taxon>eudicotyledons</taxon>
        <taxon>Gunneridae</taxon>
        <taxon>Pentapetalae</taxon>
        <taxon>asterids</taxon>
        <taxon>lamiids</taxon>
        <taxon>Solanales</taxon>
        <taxon>Solanaceae</taxon>
        <taxon>Solanoideae</taxon>
        <taxon>Solaneae</taxon>
        <taxon>Solanum</taxon>
    </lineage>
</organism>
<keyword evidence="2" id="KW-1185">Reference proteome</keyword>
<protein>
    <submittedName>
        <fullName evidence="1">Uncharacterized protein</fullName>
    </submittedName>
</protein>
<dbReference type="Proteomes" id="UP000824120">
    <property type="component" value="Chromosome 9"/>
</dbReference>
<evidence type="ECO:0000313" key="2">
    <source>
        <dbReference type="Proteomes" id="UP000824120"/>
    </source>
</evidence>
<reference evidence="1 2" key="1">
    <citation type="submission" date="2020-09" db="EMBL/GenBank/DDBJ databases">
        <title>De no assembly of potato wild relative species, Solanum commersonii.</title>
        <authorList>
            <person name="Cho K."/>
        </authorList>
    </citation>
    <scope>NUCLEOTIDE SEQUENCE [LARGE SCALE GENOMIC DNA]</scope>
    <source>
        <strain evidence="1">LZ3.2</strain>
        <tissue evidence="1">Leaf</tissue>
    </source>
</reference>
<proteinExistence type="predicted"/>